<gene>
    <name evidence="1" type="ORF">BDP27DRAFT_1322229</name>
</gene>
<name>A0A9P5PZT3_9AGAR</name>
<proteinExistence type="predicted"/>
<protein>
    <submittedName>
        <fullName evidence="1">Uncharacterized protein</fullName>
    </submittedName>
</protein>
<accession>A0A9P5PZT3</accession>
<comment type="caution">
    <text evidence="1">The sequence shown here is derived from an EMBL/GenBank/DDBJ whole genome shotgun (WGS) entry which is preliminary data.</text>
</comment>
<evidence type="ECO:0000313" key="1">
    <source>
        <dbReference type="EMBL" id="KAF9071502.1"/>
    </source>
</evidence>
<reference evidence="1" key="1">
    <citation type="submission" date="2020-11" db="EMBL/GenBank/DDBJ databases">
        <authorList>
            <consortium name="DOE Joint Genome Institute"/>
            <person name="Ahrendt S."/>
            <person name="Riley R."/>
            <person name="Andreopoulos W."/>
            <person name="Labutti K."/>
            <person name="Pangilinan J."/>
            <person name="Ruiz-Duenas F.J."/>
            <person name="Barrasa J.M."/>
            <person name="Sanchez-Garcia M."/>
            <person name="Camarero S."/>
            <person name="Miyauchi S."/>
            <person name="Serrano A."/>
            <person name="Linde D."/>
            <person name="Babiker R."/>
            <person name="Drula E."/>
            <person name="Ayuso-Fernandez I."/>
            <person name="Pacheco R."/>
            <person name="Padilla G."/>
            <person name="Ferreira P."/>
            <person name="Barriuso J."/>
            <person name="Kellner H."/>
            <person name="Castanera R."/>
            <person name="Alfaro M."/>
            <person name="Ramirez L."/>
            <person name="Pisabarro A.G."/>
            <person name="Kuo A."/>
            <person name="Tritt A."/>
            <person name="Lipzen A."/>
            <person name="He G."/>
            <person name="Yan M."/>
            <person name="Ng V."/>
            <person name="Cullen D."/>
            <person name="Martin F."/>
            <person name="Rosso M.-N."/>
            <person name="Henrissat B."/>
            <person name="Hibbett D."/>
            <person name="Martinez A.T."/>
            <person name="Grigoriev I.V."/>
        </authorList>
    </citation>
    <scope>NUCLEOTIDE SEQUENCE</scope>
    <source>
        <strain evidence="1">AH 40177</strain>
    </source>
</reference>
<dbReference type="EMBL" id="JADNRY010000032">
    <property type="protein sequence ID" value="KAF9071502.1"/>
    <property type="molecule type" value="Genomic_DNA"/>
</dbReference>
<organism evidence="1 2">
    <name type="scientific">Rhodocollybia butyracea</name>
    <dbReference type="NCBI Taxonomy" id="206335"/>
    <lineage>
        <taxon>Eukaryota</taxon>
        <taxon>Fungi</taxon>
        <taxon>Dikarya</taxon>
        <taxon>Basidiomycota</taxon>
        <taxon>Agaricomycotina</taxon>
        <taxon>Agaricomycetes</taxon>
        <taxon>Agaricomycetidae</taxon>
        <taxon>Agaricales</taxon>
        <taxon>Marasmiineae</taxon>
        <taxon>Omphalotaceae</taxon>
        <taxon>Rhodocollybia</taxon>
    </lineage>
</organism>
<dbReference type="AlphaFoldDB" id="A0A9P5PZT3"/>
<keyword evidence="2" id="KW-1185">Reference proteome</keyword>
<sequence>MGRSGGVGIGVDFSRGKETLWREVKLETVECEVPVGVCSGEVGGRLIGLCVLVQLIVFRV</sequence>
<dbReference type="Proteomes" id="UP000772434">
    <property type="component" value="Unassembled WGS sequence"/>
</dbReference>
<evidence type="ECO:0000313" key="2">
    <source>
        <dbReference type="Proteomes" id="UP000772434"/>
    </source>
</evidence>